<keyword evidence="9 12" id="KW-0406">Ion transport</keyword>
<evidence type="ECO:0000259" key="14">
    <source>
        <dbReference type="Pfam" id="PF07885"/>
    </source>
</evidence>
<keyword evidence="3 12" id="KW-0813">Transport</keyword>
<evidence type="ECO:0000256" key="6">
    <source>
        <dbReference type="ARBA" id="ARBA00022826"/>
    </source>
</evidence>
<dbReference type="PRINTS" id="PR01095">
    <property type="entry name" value="TASKCHANNEL"/>
</dbReference>
<feature type="transmembrane region" description="Helical" evidence="13">
    <location>
        <begin position="212"/>
        <end position="229"/>
    </location>
</feature>
<dbReference type="GO" id="GO:0030322">
    <property type="term" value="P:stabilization of membrane potential"/>
    <property type="evidence" value="ECO:0007669"/>
    <property type="project" value="TreeGrafter"/>
</dbReference>
<reference evidence="15" key="2">
    <citation type="journal article" date="2023" name="Science">
        <title>Genomic signatures of disease resistance in endangered staghorn corals.</title>
        <authorList>
            <person name="Vollmer S.V."/>
            <person name="Selwyn J.D."/>
            <person name="Despard B.A."/>
            <person name="Roesel C.L."/>
        </authorList>
    </citation>
    <scope>NUCLEOTIDE SEQUENCE</scope>
    <source>
        <strain evidence="15">K2</strain>
    </source>
</reference>
<feature type="transmembrane region" description="Helical" evidence="13">
    <location>
        <begin position="127"/>
        <end position="147"/>
    </location>
</feature>
<organism evidence="15 16">
    <name type="scientific">Acropora cervicornis</name>
    <name type="common">Staghorn coral</name>
    <dbReference type="NCBI Taxonomy" id="6130"/>
    <lineage>
        <taxon>Eukaryota</taxon>
        <taxon>Metazoa</taxon>
        <taxon>Cnidaria</taxon>
        <taxon>Anthozoa</taxon>
        <taxon>Hexacorallia</taxon>
        <taxon>Scleractinia</taxon>
        <taxon>Astrocoeniina</taxon>
        <taxon>Acroporidae</taxon>
        <taxon>Acropora</taxon>
    </lineage>
</organism>
<evidence type="ECO:0000256" key="3">
    <source>
        <dbReference type="ARBA" id="ARBA00022448"/>
    </source>
</evidence>
<dbReference type="Proteomes" id="UP001249851">
    <property type="component" value="Unassembled WGS sequence"/>
</dbReference>
<evidence type="ECO:0000256" key="10">
    <source>
        <dbReference type="ARBA" id="ARBA00023136"/>
    </source>
</evidence>
<protein>
    <submittedName>
        <fullName evidence="15">Potassium channel subfamily K member 3</fullName>
    </submittedName>
</protein>
<sequence length="285" mass="32276">MASTVGKEIKKKTKSLVIRLVLLTVYLTSGAAIFSAIENDGSLNEKQVEVNLKVEEIKRNMTRSFNASENIIELYVEHLRRLFQKHNGCRTYGHNNWSYYQSLYFAGSVTTTIGYGHLAPKTQNGRLFLIFFALFGIPLNLLTLQSVGGHINYGIHLIIKYFEKVVLKKETPTHQHIKCFAINLLLITLWLPLGGIMYYYSEKKIGWSFLDCVYYCFVALSTIGFGDLVPNEGKEPNSSYEQGMWIVRLMYLGMGLSLLSSVFTSVCSAAKQIQSLMPCKRGMAY</sequence>
<dbReference type="PANTHER" id="PTHR11003:SF345">
    <property type="entry name" value="TWIK FAMILY OF POTASSIUM CHANNELS PROTEIN 18"/>
    <property type="match status" value="1"/>
</dbReference>
<evidence type="ECO:0000256" key="4">
    <source>
        <dbReference type="ARBA" id="ARBA00022538"/>
    </source>
</evidence>
<keyword evidence="11 12" id="KW-0407">Ion channel</keyword>
<evidence type="ECO:0000313" key="16">
    <source>
        <dbReference type="Proteomes" id="UP001249851"/>
    </source>
</evidence>
<dbReference type="GO" id="GO:0015271">
    <property type="term" value="F:outward rectifier potassium channel activity"/>
    <property type="evidence" value="ECO:0007669"/>
    <property type="project" value="TreeGrafter"/>
</dbReference>
<dbReference type="PRINTS" id="PR01333">
    <property type="entry name" value="2POREKCHANEL"/>
</dbReference>
<evidence type="ECO:0000256" key="11">
    <source>
        <dbReference type="ARBA" id="ARBA00023303"/>
    </source>
</evidence>
<feature type="domain" description="Potassium channel" evidence="14">
    <location>
        <begin position="95"/>
        <end position="148"/>
    </location>
</feature>
<feature type="transmembrane region" description="Helical" evidence="13">
    <location>
        <begin position="16"/>
        <end position="37"/>
    </location>
</feature>
<dbReference type="InterPro" id="IPR013099">
    <property type="entry name" value="K_chnl_dom"/>
</dbReference>
<feature type="transmembrane region" description="Helical" evidence="13">
    <location>
        <begin position="249"/>
        <end position="270"/>
    </location>
</feature>
<keyword evidence="6" id="KW-0631">Potassium channel</keyword>
<dbReference type="Pfam" id="PF07885">
    <property type="entry name" value="Ion_trans_2"/>
    <property type="match status" value="2"/>
</dbReference>
<gene>
    <name evidence="15" type="ORF">P5673_022619</name>
</gene>
<evidence type="ECO:0000256" key="9">
    <source>
        <dbReference type="ARBA" id="ARBA00023065"/>
    </source>
</evidence>
<dbReference type="InterPro" id="IPR003092">
    <property type="entry name" value="2pore_dom_K_chnl_TASK"/>
</dbReference>
<keyword evidence="5 12" id="KW-0812">Transmembrane</keyword>
<name>A0AAD9Q6G9_ACRCE</name>
<evidence type="ECO:0000313" key="15">
    <source>
        <dbReference type="EMBL" id="KAK2555599.1"/>
    </source>
</evidence>
<comment type="subcellular location">
    <subcellularLocation>
        <location evidence="1">Membrane</location>
        <topology evidence="1">Multi-pass membrane protein</topology>
    </subcellularLocation>
</comment>
<dbReference type="PANTHER" id="PTHR11003">
    <property type="entry name" value="POTASSIUM CHANNEL, SUBFAMILY K"/>
    <property type="match status" value="1"/>
</dbReference>
<evidence type="ECO:0000256" key="8">
    <source>
        <dbReference type="ARBA" id="ARBA00022989"/>
    </source>
</evidence>
<evidence type="ECO:0000256" key="13">
    <source>
        <dbReference type="SAM" id="Phobius"/>
    </source>
</evidence>
<dbReference type="SUPFAM" id="SSF81324">
    <property type="entry name" value="Voltage-gated potassium channels"/>
    <property type="match status" value="2"/>
</dbReference>
<proteinExistence type="inferred from homology"/>
<evidence type="ECO:0000256" key="7">
    <source>
        <dbReference type="ARBA" id="ARBA00022958"/>
    </source>
</evidence>
<feature type="transmembrane region" description="Helical" evidence="13">
    <location>
        <begin position="97"/>
        <end position="115"/>
    </location>
</feature>
<dbReference type="GO" id="GO:0005886">
    <property type="term" value="C:plasma membrane"/>
    <property type="evidence" value="ECO:0007669"/>
    <property type="project" value="TreeGrafter"/>
</dbReference>
<keyword evidence="16" id="KW-1185">Reference proteome</keyword>
<keyword evidence="7" id="KW-0630">Potassium</keyword>
<accession>A0AAD9Q6G9</accession>
<feature type="domain" description="Potassium channel" evidence="14">
    <location>
        <begin position="186"/>
        <end position="266"/>
    </location>
</feature>
<keyword evidence="4" id="KW-0633">Potassium transport</keyword>
<dbReference type="EMBL" id="JARQWQ010000061">
    <property type="protein sequence ID" value="KAK2555599.1"/>
    <property type="molecule type" value="Genomic_DNA"/>
</dbReference>
<feature type="transmembrane region" description="Helical" evidence="13">
    <location>
        <begin position="180"/>
        <end position="200"/>
    </location>
</feature>
<dbReference type="GO" id="GO:0022841">
    <property type="term" value="F:potassium ion leak channel activity"/>
    <property type="evidence" value="ECO:0007669"/>
    <property type="project" value="TreeGrafter"/>
</dbReference>
<dbReference type="InterPro" id="IPR003280">
    <property type="entry name" value="2pore_dom_K_chnl"/>
</dbReference>
<comment type="caution">
    <text evidence="15">The sequence shown here is derived from an EMBL/GenBank/DDBJ whole genome shotgun (WGS) entry which is preliminary data.</text>
</comment>
<comment type="similarity">
    <text evidence="2 12">Belongs to the two pore domain potassium channel (TC 1.A.1.8) family.</text>
</comment>
<dbReference type="AlphaFoldDB" id="A0AAD9Q6G9"/>
<reference evidence="15" key="1">
    <citation type="journal article" date="2023" name="G3 (Bethesda)">
        <title>Whole genome assembly and annotation of the endangered Caribbean coral Acropora cervicornis.</title>
        <authorList>
            <person name="Selwyn J.D."/>
            <person name="Vollmer S.V."/>
        </authorList>
    </citation>
    <scope>NUCLEOTIDE SEQUENCE</scope>
    <source>
        <strain evidence="15">K2</strain>
    </source>
</reference>
<evidence type="ECO:0000256" key="5">
    <source>
        <dbReference type="ARBA" id="ARBA00022692"/>
    </source>
</evidence>
<keyword evidence="10 13" id="KW-0472">Membrane</keyword>
<dbReference type="Gene3D" id="1.10.287.70">
    <property type="match status" value="1"/>
</dbReference>
<keyword evidence="8 13" id="KW-1133">Transmembrane helix</keyword>
<evidence type="ECO:0000256" key="2">
    <source>
        <dbReference type="ARBA" id="ARBA00006666"/>
    </source>
</evidence>
<evidence type="ECO:0000256" key="1">
    <source>
        <dbReference type="ARBA" id="ARBA00004141"/>
    </source>
</evidence>
<evidence type="ECO:0000256" key="12">
    <source>
        <dbReference type="RuleBase" id="RU003857"/>
    </source>
</evidence>